<dbReference type="GO" id="GO:0016747">
    <property type="term" value="F:acyltransferase activity, transferring groups other than amino-acyl groups"/>
    <property type="evidence" value="ECO:0007669"/>
    <property type="project" value="InterPro"/>
</dbReference>
<feature type="domain" description="N-acetyltransferase" evidence="1">
    <location>
        <begin position="24"/>
        <end position="181"/>
    </location>
</feature>
<dbReference type="AlphaFoldDB" id="A0A8J2SVN6"/>
<dbReference type="Pfam" id="PF09409">
    <property type="entry name" value="PUB"/>
    <property type="match status" value="1"/>
</dbReference>
<dbReference type="InterPro" id="IPR000182">
    <property type="entry name" value="GNAT_dom"/>
</dbReference>
<dbReference type="CDD" id="cd09212">
    <property type="entry name" value="PUB"/>
    <property type="match status" value="1"/>
</dbReference>
<dbReference type="SUPFAM" id="SSF55729">
    <property type="entry name" value="Acyl-CoA N-acyltransferases (Nat)"/>
    <property type="match status" value="1"/>
</dbReference>
<keyword evidence="3" id="KW-1185">Reference proteome</keyword>
<sequence length="318" mass="34567">MSAWSGSLPPPGEERSEFIEDKGVLLRHGSSLALMALVSTALNESDEFGEVDPEDDWKKWTEGRPELKLYYGALIDPSRDGADAVACILRAVLDPSTPGRASGRNRIIIDYVTTRKAFRGKGLASAAVSFVEQAAAATGSNCYVLALEESCTYWMGQGFILEPSRRLTARLNVFPDTHLLRRAADPPDEGEASDDQFLEARRQLEEEGSDSGEDEDEDEGEALVIALSLLASHPDAAERDASRALLLKAATNLTNDPSNPKYRRLRKQNAIIAAKVVKVTGAPEVLACMGFEDAGDEWVVRDDDVWQRAAATAAALKM</sequence>
<evidence type="ECO:0000259" key="1">
    <source>
        <dbReference type="PROSITE" id="PS51186"/>
    </source>
</evidence>
<dbReference type="Proteomes" id="UP000789595">
    <property type="component" value="Unassembled WGS sequence"/>
</dbReference>
<reference evidence="2" key="1">
    <citation type="submission" date="2021-11" db="EMBL/GenBank/DDBJ databases">
        <authorList>
            <consortium name="Genoscope - CEA"/>
            <person name="William W."/>
        </authorList>
    </citation>
    <scope>NUCLEOTIDE SEQUENCE</scope>
</reference>
<dbReference type="SUPFAM" id="SSF143503">
    <property type="entry name" value="PUG domain-like"/>
    <property type="match status" value="1"/>
</dbReference>
<proteinExistence type="predicted"/>
<evidence type="ECO:0000313" key="2">
    <source>
        <dbReference type="EMBL" id="CAH0374727.1"/>
    </source>
</evidence>
<protein>
    <recommendedName>
        <fullName evidence="1">N-acetyltransferase domain-containing protein</fullName>
    </recommendedName>
</protein>
<evidence type="ECO:0000313" key="3">
    <source>
        <dbReference type="Proteomes" id="UP000789595"/>
    </source>
</evidence>
<dbReference type="Gene3D" id="1.20.58.2190">
    <property type="match status" value="1"/>
</dbReference>
<dbReference type="Pfam" id="PF00583">
    <property type="entry name" value="Acetyltransf_1"/>
    <property type="match status" value="1"/>
</dbReference>
<dbReference type="Gene3D" id="3.40.630.30">
    <property type="match status" value="1"/>
</dbReference>
<comment type="caution">
    <text evidence="2">The sequence shown here is derived from an EMBL/GenBank/DDBJ whole genome shotgun (WGS) entry which is preliminary data.</text>
</comment>
<dbReference type="EMBL" id="CAKKNE010000004">
    <property type="protein sequence ID" value="CAH0374727.1"/>
    <property type="molecule type" value="Genomic_DNA"/>
</dbReference>
<dbReference type="InterPro" id="IPR018997">
    <property type="entry name" value="PUB_domain"/>
</dbReference>
<dbReference type="InterPro" id="IPR016181">
    <property type="entry name" value="Acyl_CoA_acyltransferase"/>
</dbReference>
<accession>A0A8J2SVN6</accession>
<dbReference type="OrthoDB" id="409136at2759"/>
<dbReference type="InterPro" id="IPR036339">
    <property type="entry name" value="PUB-like_dom_sf"/>
</dbReference>
<dbReference type="PROSITE" id="PS51186">
    <property type="entry name" value="GNAT"/>
    <property type="match status" value="1"/>
</dbReference>
<name>A0A8J2SVN6_9STRA</name>
<dbReference type="SMART" id="SM00580">
    <property type="entry name" value="PUG"/>
    <property type="match status" value="1"/>
</dbReference>
<gene>
    <name evidence="2" type="ORF">PECAL_4P20260</name>
</gene>
<organism evidence="2 3">
    <name type="scientific">Pelagomonas calceolata</name>
    <dbReference type="NCBI Taxonomy" id="35677"/>
    <lineage>
        <taxon>Eukaryota</taxon>
        <taxon>Sar</taxon>
        <taxon>Stramenopiles</taxon>
        <taxon>Ochrophyta</taxon>
        <taxon>Pelagophyceae</taxon>
        <taxon>Pelagomonadales</taxon>
        <taxon>Pelagomonadaceae</taxon>
        <taxon>Pelagomonas</taxon>
    </lineage>
</organism>